<dbReference type="AlphaFoldDB" id="A0A9Q5GJC0"/>
<dbReference type="PANTHER" id="PTHR30055">
    <property type="entry name" value="HTH-TYPE TRANSCRIPTIONAL REGULATOR RUTR"/>
    <property type="match status" value="1"/>
</dbReference>
<accession>A0A9Q5GJC0</accession>
<name>A0A9Q5GJC0_CLOBE</name>
<dbReference type="PANTHER" id="PTHR30055:SF148">
    <property type="entry name" value="TETR-FAMILY TRANSCRIPTIONAL REGULATOR"/>
    <property type="match status" value="1"/>
</dbReference>
<dbReference type="Pfam" id="PF00440">
    <property type="entry name" value="TetR_N"/>
    <property type="match status" value="1"/>
</dbReference>
<keyword evidence="1 2" id="KW-0238">DNA-binding</keyword>
<evidence type="ECO:0000313" key="5">
    <source>
        <dbReference type="Proteomes" id="UP000821656"/>
    </source>
</evidence>
<gene>
    <name evidence="4" type="ORF">DFH45_005052</name>
</gene>
<protein>
    <submittedName>
        <fullName evidence="4">AcrR family transcriptional regulator</fullName>
    </submittedName>
</protein>
<organism evidence="4 5">
    <name type="scientific">Clostridium beijerinckii</name>
    <name type="common">Clostridium MP</name>
    <dbReference type="NCBI Taxonomy" id="1520"/>
    <lineage>
        <taxon>Bacteria</taxon>
        <taxon>Bacillati</taxon>
        <taxon>Bacillota</taxon>
        <taxon>Clostridia</taxon>
        <taxon>Eubacteriales</taxon>
        <taxon>Clostridiaceae</taxon>
        <taxon>Clostridium</taxon>
    </lineage>
</organism>
<dbReference type="Gene3D" id="1.10.357.10">
    <property type="entry name" value="Tetracycline Repressor, domain 2"/>
    <property type="match status" value="1"/>
</dbReference>
<evidence type="ECO:0000313" key="4">
    <source>
        <dbReference type="EMBL" id="NRV12089.1"/>
    </source>
</evidence>
<dbReference type="EMBL" id="JABSXK010000001">
    <property type="protein sequence ID" value="NRV12089.1"/>
    <property type="molecule type" value="Genomic_DNA"/>
</dbReference>
<dbReference type="GO" id="GO:0000976">
    <property type="term" value="F:transcription cis-regulatory region binding"/>
    <property type="evidence" value="ECO:0007669"/>
    <property type="project" value="TreeGrafter"/>
</dbReference>
<feature type="domain" description="HTH tetR-type" evidence="3">
    <location>
        <begin position="11"/>
        <end position="71"/>
    </location>
</feature>
<sequence>MNEKVSRRRGVILENAILDQAWLLLNQIGYSKLTMDDVAQAAKTNKNAIYRRWPQKCHLILAAVERKAPPIVVEISDHGSLKEDLRALFKVLDPIFEIIRPEDLREVISDKLSDTTSYDLFSVVNHENHIRKLMEVIITRANQRKEISLSIDTISEKALNLPTLLIINEIVLYGRTNEASSEDIINNILLPIYKASK</sequence>
<dbReference type="PROSITE" id="PS50977">
    <property type="entry name" value="HTH_TETR_2"/>
    <property type="match status" value="1"/>
</dbReference>
<dbReference type="GO" id="GO:0003700">
    <property type="term" value="F:DNA-binding transcription factor activity"/>
    <property type="evidence" value="ECO:0007669"/>
    <property type="project" value="TreeGrafter"/>
</dbReference>
<dbReference type="InterPro" id="IPR050109">
    <property type="entry name" value="HTH-type_TetR-like_transc_reg"/>
</dbReference>
<evidence type="ECO:0000256" key="2">
    <source>
        <dbReference type="PROSITE-ProRule" id="PRU00335"/>
    </source>
</evidence>
<comment type="caution">
    <text evidence="4">The sequence shown here is derived from an EMBL/GenBank/DDBJ whole genome shotgun (WGS) entry which is preliminary data.</text>
</comment>
<dbReference type="SUPFAM" id="SSF46689">
    <property type="entry name" value="Homeodomain-like"/>
    <property type="match status" value="1"/>
</dbReference>
<dbReference type="InterPro" id="IPR001647">
    <property type="entry name" value="HTH_TetR"/>
</dbReference>
<reference evidence="4" key="1">
    <citation type="submission" date="2020-05" db="EMBL/GenBank/DDBJ databases">
        <title>Genomic insights into acetone-butanol-ethanol (ABE) fermentation by sequencing solventogenic clostridia strains.</title>
        <authorList>
            <person name="Brown S."/>
        </authorList>
    </citation>
    <scope>NUCLEOTIDE SEQUENCE</scope>
    <source>
        <strain evidence="4">DJ126</strain>
    </source>
</reference>
<dbReference type="RefSeq" id="WP_077306522.1">
    <property type="nucleotide sequence ID" value="NZ_CP016090.1"/>
</dbReference>
<dbReference type="InterPro" id="IPR009057">
    <property type="entry name" value="Homeodomain-like_sf"/>
</dbReference>
<evidence type="ECO:0000256" key="1">
    <source>
        <dbReference type="ARBA" id="ARBA00023125"/>
    </source>
</evidence>
<feature type="DNA-binding region" description="H-T-H motif" evidence="2">
    <location>
        <begin position="34"/>
        <end position="53"/>
    </location>
</feature>
<proteinExistence type="predicted"/>
<dbReference type="Proteomes" id="UP000821656">
    <property type="component" value="Unassembled WGS sequence"/>
</dbReference>
<evidence type="ECO:0000259" key="3">
    <source>
        <dbReference type="PROSITE" id="PS50977"/>
    </source>
</evidence>